<comment type="subcellular location">
    <subcellularLocation>
        <location evidence="1">Cell inner membrane</location>
    </subcellularLocation>
</comment>
<dbReference type="PANTHER" id="PTHR30606">
    <property type="entry name" value="LIPID A BIOSYNTHESIS LAUROYL ACYLTRANSFERASE"/>
    <property type="match status" value="1"/>
</dbReference>
<evidence type="ECO:0000256" key="3">
    <source>
        <dbReference type="ARBA" id="ARBA00022519"/>
    </source>
</evidence>
<dbReference type="EMBL" id="JADZLT010000039">
    <property type="protein sequence ID" value="MBH0236546.1"/>
    <property type="molecule type" value="Genomic_DNA"/>
</dbReference>
<dbReference type="RefSeq" id="WP_197309650.1">
    <property type="nucleotide sequence ID" value="NZ_JADZLT010000039.1"/>
</dbReference>
<dbReference type="InterPro" id="IPR004960">
    <property type="entry name" value="LipA_acyltrans"/>
</dbReference>
<organism evidence="7 8">
    <name type="scientific">Methylobrevis albus</name>
    <dbReference type="NCBI Taxonomy" id="2793297"/>
    <lineage>
        <taxon>Bacteria</taxon>
        <taxon>Pseudomonadati</taxon>
        <taxon>Pseudomonadota</taxon>
        <taxon>Alphaproteobacteria</taxon>
        <taxon>Hyphomicrobiales</taxon>
        <taxon>Pleomorphomonadaceae</taxon>
        <taxon>Methylobrevis</taxon>
    </lineage>
</organism>
<keyword evidence="8" id="KW-1185">Reference proteome</keyword>
<dbReference type="AlphaFoldDB" id="A0A931MYB5"/>
<dbReference type="GO" id="GO:0009247">
    <property type="term" value="P:glycolipid biosynthetic process"/>
    <property type="evidence" value="ECO:0007669"/>
    <property type="project" value="UniProtKB-ARBA"/>
</dbReference>
<proteinExistence type="predicted"/>
<dbReference type="GO" id="GO:0016746">
    <property type="term" value="F:acyltransferase activity"/>
    <property type="evidence" value="ECO:0007669"/>
    <property type="project" value="UniProtKB-KW"/>
</dbReference>
<dbReference type="PANTHER" id="PTHR30606:SF9">
    <property type="entry name" value="LIPID A BIOSYNTHESIS LAUROYLTRANSFERASE"/>
    <property type="match status" value="1"/>
</dbReference>
<evidence type="ECO:0000256" key="1">
    <source>
        <dbReference type="ARBA" id="ARBA00004533"/>
    </source>
</evidence>
<comment type="caution">
    <text evidence="7">The sequence shown here is derived from an EMBL/GenBank/DDBJ whole genome shotgun (WGS) entry which is preliminary data.</text>
</comment>
<dbReference type="GO" id="GO:0005886">
    <property type="term" value="C:plasma membrane"/>
    <property type="evidence" value="ECO:0007669"/>
    <property type="project" value="UniProtKB-SubCell"/>
</dbReference>
<keyword evidence="5" id="KW-0472">Membrane</keyword>
<evidence type="ECO:0000256" key="4">
    <source>
        <dbReference type="ARBA" id="ARBA00022679"/>
    </source>
</evidence>
<sequence>MVKTKDRTREKSGRAAWKFEAPPAPTLSDLRAGGERRKAWVKYHLTDNVQNVLDLATHFGLKLIPIEACSAIGARLARFAVPRWHKVALQRARANIRELKPDWSDAEVEAAVWRNFDNQGRLMTEFSVLEELVPKGRVTFHNTEPAQAAAAAGPVILLALHLGNWEVLAPGIVALGIHPTDNHVPPKQRARAWIANRVRERIGIRFLPAGVEAIRPAIKILKAGGAISIFGDEGFQKKIMAPFFHREPHLEGNLAIAVRLARHTGATIVPGYVLRTRGCRFELHGITPITLPPTDDPAGRLREDVMMLNDAIEPVILAHLDQWYFIDNRLH</sequence>
<keyword evidence="2" id="KW-1003">Cell membrane</keyword>
<gene>
    <name evidence="7" type="ORF">I5731_01805</name>
</gene>
<keyword evidence="4" id="KW-0808">Transferase</keyword>
<dbReference type="Proteomes" id="UP000631694">
    <property type="component" value="Unassembled WGS sequence"/>
</dbReference>
<keyword evidence="3" id="KW-0997">Cell inner membrane</keyword>
<evidence type="ECO:0000256" key="2">
    <source>
        <dbReference type="ARBA" id="ARBA00022475"/>
    </source>
</evidence>
<evidence type="ECO:0000256" key="5">
    <source>
        <dbReference type="ARBA" id="ARBA00023136"/>
    </source>
</evidence>
<name>A0A931MYB5_9HYPH</name>
<protein>
    <submittedName>
        <fullName evidence="7">Lipid A biosynthesis lauroyl acyltransferase</fullName>
    </submittedName>
</protein>
<keyword evidence="6 7" id="KW-0012">Acyltransferase</keyword>
<evidence type="ECO:0000313" key="7">
    <source>
        <dbReference type="EMBL" id="MBH0236546.1"/>
    </source>
</evidence>
<reference evidence="7" key="1">
    <citation type="submission" date="2020-12" db="EMBL/GenBank/DDBJ databases">
        <title>Methylobrevis albus sp. nov., isolated from fresh water lack sediment.</title>
        <authorList>
            <person name="Zou Q."/>
        </authorList>
    </citation>
    <scope>NUCLEOTIDE SEQUENCE</scope>
    <source>
        <strain evidence="7">L22</strain>
    </source>
</reference>
<accession>A0A931MYB5</accession>
<evidence type="ECO:0000256" key="6">
    <source>
        <dbReference type="ARBA" id="ARBA00023315"/>
    </source>
</evidence>
<dbReference type="Pfam" id="PF03279">
    <property type="entry name" value="Lip_A_acyltrans"/>
    <property type="match status" value="1"/>
</dbReference>
<dbReference type="CDD" id="cd07984">
    <property type="entry name" value="LPLAT_LABLAT-like"/>
    <property type="match status" value="1"/>
</dbReference>
<evidence type="ECO:0000313" key="8">
    <source>
        <dbReference type="Proteomes" id="UP000631694"/>
    </source>
</evidence>